<keyword evidence="1" id="KW-0812">Transmembrane</keyword>
<keyword evidence="1" id="KW-1133">Transmembrane helix</keyword>
<organism evidence="2 3">
    <name type="scientific">Campylobacter vicugnae</name>
    <dbReference type="NCBI Taxonomy" id="1660076"/>
    <lineage>
        <taxon>Bacteria</taxon>
        <taxon>Pseudomonadati</taxon>
        <taxon>Campylobacterota</taxon>
        <taxon>Epsilonproteobacteria</taxon>
        <taxon>Campylobacterales</taxon>
        <taxon>Campylobacteraceae</taxon>
        <taxon>Campylobacter</taxon>
    </lineage>
</organism>
<dbReference type="STRING" id="1660074.CVIC8964_0753"/>
<accession>A0A1X9T160</accession>
<gene>
    <name evidence="2" type="ORF">CVIC8964_0753</name>
</gene>
<evidence type="ECO:0000313" key="3">
    <source>
        <dbReference type="Proteomes" id="UP000194265"/>
    </source>
</evidence>
<evidence type="ECO:0000256" key="1">
    <source>
        <dbReference type="SAM" id="Phobius"/>
    </source>
</evidence>
<dbReference type="AlphaFoldDB" id="A0A1X9T160"/>
<protein>
    <submittedName>
        <fullName evidence="2">Uncharacterized protein</fullName>
    </submittedName>
</protein>
<keyword evidence="1" id="KW-0472">Membrane</keyword>
<dbReference type="Proteomes" id="UP000194265">
    <property type="component" value="Chromosome"/>
</dbReference>
<proteinExistence type="predicted"/>
<reference evidence="2 3" key="1">
    <citation type="journal article" date="2017" name="Genome Biol. Evol.">
        <title>Comparative Genomic Analysis Identifies a Campylobacter Clade Deficient in Selenium Metabolism.</title>
        <authorList>
            <person name="Miller W.G."/>
            <person name="Yee E."/>
            <person name="Lopes B.S."/>
            <person name="Chapman M.H."/>
            <person name="Huynh S."/>
            <person name="Bono J.L."/>
            <person name="Parker C.T."/>
            <person name="Strachan N.J.C."/>
            <person name="Forbes K.J."/>
        </authorList>
    </citation>
    <scope>NUCLEOTIDE SEQUENCE [LARGE SCALE GENOMIC DNA]</scope>
    <source>
        <strain evidence="2 3">RM8964</strain>
    </source>
</reference>
<name>A0A1X9T160_9BACT</name>
<sequence>MSDFLGFMGWVVVIFIVFVLVVGFNRQMMEKHRVRDELMAARKAAKEAKDKVKADGDKNENVD</sequence>
<feature type="transmembrane region" description="Helical" evidence="1">
    <location>
        <begin position="6"/>
        <end position="25"/>
    </location>
</feature>
<dbReference type="EMBL" id="CP018791">
    <property type="protein sequence ID" value="ARR02166.1"/>
    <property type="molecule type" value="Genomic_DNA"/>
</dbReference>
<dbReference type="RefSeq" id="WP_086248274.1">
    <property type="nucleotide sequence ID" value="NZ_CP018791.1"/>
</dbReference>
<evidence type="ECO:0000313" key="2">
    <source>
        <dbReference type="EMBL" id="ARR02166.1"/>
    </source>
</evidence>